<dbReference type="AlphaFoldDB" id="A0A0B7MKE3"/>
<accession>A0A0B7MKE3</accession>
<evidence type="ECO:0000313" key="3">
    <source>
        <dbReference type="Proteomes" id="UP000046155"/>
    </source>
</evidence>
<evidence type="ECO:0000313" key="2">
    <source>
        <dbReference type="EMBL" id="CEO88132.1"/>
    </source>
</evidence>
<name>A0A0B7MKE3_9FIRM</name>
<gene>
    <name evidence="2" type="ORF">SSCH_150011</name>
</gene>
<reference evidence="3" key="1">
    <citation type="submission" date="2015-01" db="EMBL/GenBank/DDBJ databases">
        <authorList>
            <person name="Manzoor Shahid"/>
            <person name="Zubair Saima"/>
        </authorList>
    </citation>
    <scope>NUCLEOTIDE SEQUENCE [LARGE SCALE GENOMIC DNA]</scope>
    <source>
        <strain evidence="3">Sp3</strain>
    </source>
</reference>
<evidence type="ECO:0000259" key="1">
    <source>
        <dbReference type="Pfam" id="PF07796"/>
    </source>
</evidence>
<keyword evidence="3" id="KW-1185">Reference proteome</keyword>
<dbReference type="Proteomes" id="UP000046155">
    <property type="component" value="Unassembled WGS sequence"/>
</dbReference>
<feature type="domain" description="DUF1638" evidence="1">
    <location>
        <begin position="29"/>
        <end position="192"/>
    </location>
</feature>
<protein>
    <recommendedName>
        <fullName evidence="1">DUF1638 domain-containing protein</fullName>
    </recommendedName>
</protein>
<dbReference type="InterPro" id="IPR012437">
    <property type="entry name" value="DUF1638"/>
</dbReference>
<dbReference type="RefSeq" id="WP_044664356.1">
    <property type="nucleotide sequence ID" value="NZ_CDRZ01000057.1"/>
</dbReference>
<proteinExistence type="predicted"/>
<dbReference type="Pfam" id="PF07796">
    <property type="entry name" value="DUF1638"/>
    <property type="match status" value="1"/>
</dbReference>
<organism evidence="2 3">
    <name type="scientific">Syntrophaceticus schinkii</name>
    <dbReference type="NCBI Taxonomy" id="499207"/>
    <lineage>
        <taxon>Bacteria</taxon>
        <taxon>Bacillati</taxon>
        <taxon>Bacillota</taxon>
        <taxon>Clostridia</taxon>
        <taxon>Thermoanaerobacterales</taxon>
        <taxon>Thermoanaerobacterales Family III. Incertae Sedis</taxon>
        <taxon>Syntrophaceticus</taxon>
    </lineage>
</organism>
<dbReference type="OrthoDB" id="9787351at2"/>
<dbReference type="EMBL" id="CDRZ01000057">
    <property type="protein sequence ID" value="CEO88132.1"/>
    <property type="molecule type" value="Genomic_DNA"/>
</dbReference>
<sequence length="230" mass="26094">MTTAIACETIKDEILYVSSKVDCHFPFIWLPSALHKFPDKLRYQLQSEIDQLIDEENILLLFGYCGNAVLGLSSERARLIIPKMDDCISLLLGGNERRRNLGKEGCAYYLTKGWMNSDSGIATEYNRCAMKYGHEKSQMVFKIMLKGYRSLDVINTGVDKLHELIEAARGFADILDLDHKVVEGTLDVLYKALLGQWDEDFVVVEPGEKVTFEHFDFCTHQSGMPDVISI</sequence>